<keyword evidence="2" id="KW-1185">Reference proteome</keyword>
<protein>
    <submittedName>
        <fullName evidence="1">Uncharacterized protein</fullName>
    </submittedName>
</protein>
<proteinExistence type="predicted"/>
<dbReference type="EMBL" id="MU863648">
    <property type="protein sequence ID" value="KAK4099514.1"/>
    <property type="molecule type" value="Genomic_DNA"/>
</dbReference>
<dbReference type="AlphaFoldDB" id="A0AAN6PZI4"/>
<evidence type="ECO:0000313" key="1">
    <source>
        <dbReference type="EMBL" id="KAK4099514.1"/>
    </source>
</evidence>
<reference evidence="1" key="2">
    <citation type="submission" date="2023-05" db="EMBL/GenBank/DDBJ databases">
        <authorList>
            <consortium name="Lawrence Berkeley National Laboratory"/>
            <person name="Steindorff A."/>
            <person name="Hensen N."/>
            <person name="Bonometti L."/>
            <person name="Westerberg I."/>
            <person name="Brannstrom I.O."/>
            <person name="Guillou S."/>
            <person name="Cros-Aarteil S."/>
            <person name="Calhoun S."/>
            <person name="Haridas S."/>
            <person name="Kuo A."/>
            <person name="Mondo S."/>
            <person name="Pangilinan J."/>
            <person name="Riley R."/>
            <person name="Labutti K."/>
            <person name="Andreopoulos B."/>
            <person name="Lipzen A."/>
            <person name="Chen C."/>
            <person name="Yanf M."/>
            <person name="Daum C."/>
            <person name="Ng V."/>
            <person name="Clum A."/>
            <person name="Ohm R."/>
            <person name="Martin F."/>
            <person name="Silar P."/>
            <person name="Natvig D."/>
            <person name="Lalanne C."/>
            <person name="Gautier V."/>
            <person name="Ament-Velasquez S.L."/>
            <person name="Kruys A."/>
            <person name="Hutchinson M.I."/>
            <person name="Powell A.J."/>
            <person name="Barry K."/>
            <person name="Miller A.N."/>
            <person name="Grigoriev I.V."/>
            <person name="Debuchy R."/>
            <person name="Gladieux P."/>
            <person name="Thoren M.H."/>
            <person name="Johannesson H."/>
        </authorList>
    </citation>
    <scope>NUCLEOTIDE SEQUENCE</scope>
    <source>
        <strain evidence="1">CBS 757.83</strain>
    </source>
</reference>
<accession>A0AAN6PZI4</accession>
<name>A0AAN6PZI4_9PEZI</name>
<sequence>MSALFGEWHGYFAYPDGSKRDMSLNIDKAANNTVFTGTGSESRGAFNIKAGLCFSASEGGATIVTFAQEYQSIWPGQIWSHRGTLSADGNTLSGEWYDSPADGRNRVGTWSVTRGPRSPISPLSGTWSGTYWYPNGGSKNFTLAVEPFTVGSSFKGKGNDGAWFSVEGTVGADGAVSWRQTYDSQWQGQVWFWNGVLNGNEIRGNWQDSSNDGRNRTAAFVLNRA</sequence>
<evidence type="ECO:0000313" key="2">
    <source>
        <dbReference type="Proteomes" id="UP001305647"/>
    </source>
</evidence>
<gene>
    <name evidence="1" type="ORF">N658DRAFT_498216</name>
</gene>
<comment type="caution">
    <text evidence="1">The sequence shown here is derived from an EMBL/GenBank/DDBJ whole genome shotgun (WGS) entry which is preliminary data.</text>
</comment>
<organism evidence="1 2">
    <name type="scientific">Parathielavia hyrcaniae</name>
    <dbReference type="NCBI Taxonomy" id="113614"/>
    <lineage>
        <taxon>Eukaryota</taxon>
        <taxon>Fungi</taxon>
        <taxon>Dikarya</taxon>
        <taxon>Ascomycota</taxon>
        <taxon>Pezizomycotina</taxon>
        <taxon>Sordariomycetes</taxon>
        <taxon>Sordariomycetidae</taxon>
        <taxon>Sordariales</taxon>
        <taxon>Chaetomiaceae</taxon>
        <taxon>Parathielavia</taxon>
    </lineage>
</organism>
<dbReference type="Proteomes" id="UP001305647">
    <property type="component" value="Unassembled WGS sequence"/>
</dbReference>
<reference evidence="1" key="1">
    <citation type="journal article" date="2023" name="Mol. Phylogenet. Evol.">
        <title>Genome-scale phylogeny and comparative genomics of the fungal order Sordariales.</title>
        <authorList>
            <person name="Hensen N."/>
            <person name="Bonometti L."/>
            <person name="Westerberg I."/>
            <person name="Brannstrom I.O."/>
            <person name="Guillou S."/>
            <person name="Cros-Aarteil S."/>
            <person name="Calhoun S."/>
            <person name="Haridas S."/>
            <person name="Kuo A."/>
            <person name="Mondo S."/>
            <person name="Pangilinan J."/>
            <person name="Riley R."/>
            <person name="LaButti K."/>
            <person name="Andreopoulos B."/>
            <person name="Lipzen A."/>
            <person name="Chen C."/>
            <person name="Yan M."/>
            <person name="Daum C."/>
            <person name="Ng V."/>
            <person name="Clum A."/>
            <person name="Steindorff A."/>
            <person name="Ohm R.A."/>
            <person name="Martin F."/>
            <person name="Silar P."/>
            <person name="Natvig D.O."/>
            <person name="Lalanne C."/>
            <person name="Gautier V."/>
            <person name="Ament-Velasquez S.L."/>
            <person name="Kruys A."/>
            <person name="Hutchinson M.I."/>
            <person name="Powell A.J."/>
            <person name="Barry K."/>
            <person name="Miller A.N."/>
            <person name="Grigoriev I.V."/>
            <person name="Debuchy R."/>
            <person name="Gladieux P."/>
            <person name="Hiltunen Thoren M."/>
            <person name="Johannesson H."/>
        </authorList>
    </citation>
    <scope>NUCLEOTIDE SEQUENCE</scope>
    <source>
        <strain evidence="1">CBS 757.83</strain>
    </source>
</reference>